<evidence type="ECO:0000256" key="1">
    <source>
        <dbReference type="ARBA" id="ARBA00011073"/>
    </source>
</evidence>
<dbReference type="PANTHER" id="PTHR43806:SF13">
    <property type="entry name" value="SUBTILASE-TYPE PROTEINASE RRT12"/>
    <property type="match status" value="1"/>
</dbReference>
<feature type="active site" description="Charge relay system" evidence="5">
    <location>
        <position position="147"/>
    </location>
</feature>
<dbReference type="InterPro" id="IPR022398">
    <property type="entry name" value="Peptidase_S8_His-AS"/>
</dbReference>
<organism evidence="8 10">
    <name type="scientific">Cercospora beticola</name>
    <name type="common">Sugarbeet leaf spot fungus</name>
    <dbReference type="NCBI Taxonomy" id="122368"/>
    <lineage>
        <taxon>Eukaryota</taxon>
        <taxon>Fungi</taxon>
        <taxon>Dikarya</taxon>
        <taxon>Ascomycota</taxon>
        <taxon>Pezizomycotina</taxon>
        <taxon>Dothideomycetes</taxon>
        <taxon>Dothideomycetidae</taxon>
        <taxon>Mycosphaerellales</taxon>
        <taxon>Mycosphaerellaceae</taxon>
        <taxon>Cercospora</taxon>
    </lineage>
</organism>
<dbReference type="SUPFAM" id="SSF52743">
    <property type="entry name" value="Subtilisin-like"/>
    <property type="match status" value="1"/>
</dbReference>
<reference evidence="9 11" key="2">
    <citation type="submission" date="2023-09" db="EMBL/GenBank/DDBJ databases">
        <title>Complete-Gapless Cercospora beticola genome.</title>
        <authorList>
            <person name="Wyatt N.A."/>
            <person name="Spanner R.E."/>
            <person name="Bolton M.D."/>
        </authorList>
    </citation>
    <scope>NUCLEOTIDE SEQUENCE [LARGE SCALE GENOMIC DNA]</scope>
    <source>
        <strain evidence="9">Cb09-40</strain>
    </source>
</reference>
<accession>A0A2G5I282</accession>
<name>A0A2G5I282_CERBT</name>
<dbReference type="Proteomes" id="UP001302367">
    <property type="component" value="Chromosome 3"/>
</dbReference>
<dbReference type="Proteomes" id="UP000230605">
    <property type="component" value="Chromosome 3"/>
</dbReference>
<feature type="active site" description="Charge relay system" evidence="5">
    <location>
        <position position="335"/>
    </location>
</feature>
<keyword evidence="2 5" id="KW-0645">Protease</keyword>
<dbReference type="EMBL" id="CP134186">
    <property type="protein sequence ID" value="WPA99458.1"/>
    <property type="molecule type" value="Genomic_DNA"/>
</dbReference>
<evidence type="ECO:0000313" key="11">
    <source>
        <dbReference type="Proteomes" id="UP001302367"/>
    </source>
</evidence>
<sequence length="389" mass="41131">MRFYTAVAALVVGSVSARVVRKQESAGTEKQEWIVQVSKDTAVADVFAQANSFLRSAQPITPDRTYEFDGFHGFSISTSESVLESLQSQGLITKFHPNNEIWLDQAPIETQHNAPYNLARISSRVPGTTEYKYQAEPGKGTFIYIFDTGVNIDHEDFEGRAYHGANFSSDQTPEDLDGHGTSVAGLAAGRRWGVAKDATIINVKVIGSLGGTTADILSGLEWTINDAQSKNRIGRAVANLSLGSFRSEIMNDGVEAMVQAGIFVVVAAGNSNDDASLYSPGTAEGACNIACSNATDGRTFFSNWGSAIDLFGPGAAVESPSHLSNTGTRVTSGTSEAAPQVAGLGAYLIGVEGPTFGGVLCDRMKELATRDVITDPKGSPSLLVYNGVA</sequence>
<evidence type="ECO:0000313" key="9">
    <source>
        <dbReference type="EMBL" id="WPA99458.1"/>
    </source>
</evidence>
<dbReference type="InterPro" id="IPR034193">
    <property type="entry name" value="PCSK9_ProteinaseK-like"/>
</dbReference>
<dbReference type="PROSITE" id="PS00137">
    <property type="entry name" value="SUBTILASE_HIS"/>
    <property type="match status" value="1"/>
</dbReference>
<keyword evidence="11" id="KW-1185">Reference proteome</keyword>
<evidence type="ECO:0000256" key="4">
    <source>
        <dbReference type="ARBA" id="ARBA00022825"/>
    </source>
</evidence>
<dbReference type="Pfam" id="PF00082">
    <property type="entry name" value="Peptidase_S8"/>
    <property type="match status" value="1"/>
</dbReference>
<dbReference type="AlphaFoldDB" id="A0A2G5I282"/>
<feature type="chain" id="PRO_5013633377" evidence="6">
    <location>
        <begin position="18"/>
        <end position="389"/>
    </location>
</feature>
<dbReference type="OrthoDB" id="206201at2759"/>
<evidence type="ECO:0000256" key="5">
    <source>
        <dbReference type="PROSITE-ProRule" id="PRU01240"/>
    </source>
</evidence>
<dbReference type="PROSITE" id="PS51892">
    <property type="entry name" value="SUBTILASE"/>
    <property type="match status" value="1"/>
</dbReference>
<dbReference type="PROSITE" id="PS00138">
    <property type="entry name" value="SUBTILASE_SER"/>
    <property type="match status" value="1"/>
</dbReference>
<feature type="signal peptide" evidence="6">
    <location>
        <begin position="1"/>
        <end position="17"/>
    </location>
</feature>
<dbReference type="InterPro" id="IPR050131">
    <property type="entry name" value="Peptidase_S8_subtilisin-like"/>
</dbReference>
<dbReference type="GO" id="GO:0004252">
    <property type="term" value="F:serine-type endopeptidase activity"/>
    <property type="evidence" value="ECO:0007669"/>
    <property type="project" value="UniProtKB-UniRule"/>
</dbReference>
<comment type="similarity">
    <text evidence="1 5">Belongs to the peptidase S8 family.</text>
</comment>
<keyword evidence="4 5" id="KW-0720">Serine protease</keyword>
<dbReference type="InterPro" id="IPR036852">
    <property type="entry name" value="Peptidase_S8/S53_dom_sf"/>
</dbReference>
<dbReference type="FunFam" id="3.40.50.200:FF:000007">
    <property type="entry name" value="Subtilisin-like serine protease"/>
    <property type="match status" value="1"/>
</dbReference>
<evidence type="ECO:0000313" key="10">
    <source>
        <dbReference type="Proteomes" id="UP000230605"/>
    </source>
</evidence>
<keyword evidence="6" id="KW-0732">Signal</keyword>
<dbReference type="Gene3D" id="3.40.50.200">
    <property type="entry name" value="Peptidase S8/S53 domain"/>
    <property type="match status" value="1"/>
</dbReference>
<reference evidence="8 10" key="1">
    <citation type="submission" date="2015-10" db="EMBL/GenBank/DDBJ databases">
        <title>The cercosporin biosynthetic gene cluster was horizontally transferred to several fungal lineages and shown to be expanded in Cercospora beticola based on microsynteny with recipient genomes.</title>
        <authorList>
            <person name="De Jonge R."/>
            <person name="Ebert M.K."/>
            <person name="Suttle J.C."/>
            <person name="Jurick Ii W.M."/>
            <person name="Secor G.A."/>
            <person name="Thomma B.P."/>
            <person name="Van De Peer Y."/>
            <person name="Bolton M.D."/>
        </authorList>
    </citation>
    <scope>NUCLEOTIDE SEQUENCE [LARGE SCALE GENOMIC DNA]</scope>
    <source>
        <strain evidence="8 10">09-40</strain>
    </source>
</reference>
<evidence type="ECO:0000256" key="6">
    <source>
        <dbReference type="SAM" id="SignalP"/>
    </source>
</evidence>
<evidence type="ECO:0000256" key="2">
    <source>
        <dbReference type="ARBA" id="ARBA00022670"/>
    </source>
</evidence>
<dbReference type="PANTHER" id="PTHR43806">
    <property type="entry name" value="PEPTIDASE S8"/>
    <property type="match status" value="1"/>
</dbReference>
<dbReference type="InterPro" id="IPR000209">
    <property type="entry name" value="Peptidase_S8/S53_dom"/>
</dbReference>
<gene>
    <name evidence="8" type="ORF">CB0940_02329</name>
    <name evidence="9" type="ORF">RHO25_004075</name>
</gene>
<protein>
    <submittedName>
        <fullName evidence="8">Subtilisin-like protease</fullName>
    </submittedName>
</protein>
<proteinExistence type="inferred from homology"/>
<keyword evidence="3 5" id="KW-0378">Hydrolase</keyword>
<dbReference type="GO" id="GO:0006508">
    <property type="term" value="P:proteolysis"/>
    <property type="evidence" value="ECO:0007669"/>
    <property type="project" value="UniProtKB-KW"/>
</dbReference>
<evidence type="ECO:0000256" key="3">
    <source>
        <dbReference type="ARBA" id="ARBA00022801"/>
    </source>
</evidence>
<dbReference type="InterPro" id="IPR015500">
    <property type="entry name" value="Peptidase_S8_subtilisin-rel"/>
</dbReference>
<evidence type="ECO:0000313" key="8">
    <source>
        <dbReference type="EMBL" id="PIA98904.1"/>
    </source>
</evidence>
<dbReference type="CDD" id="cd04077">
    <property type="entry name" value="Peptidases_S8_PCSK9_ProteinaseK_like"/>
    <property type="match status" value="1"/>
</dbReference>
<dbReference type="PRINTS" id="PR00723">
    <property type="entry name" value="SUBTILISIN"/>
</dbReference>
<dbReference type="EMBL" id="LKMD01000101">
    <property type="protein sequence ID" value="PIA98904.1"/>
    <property type="molecule type" value="Genomic_DNA"/>
</dbReference>
<dbReference type="InterPro" id="IPR023828">
    <property type="entry name" value="Peptidase_S8_Ser-AS"/>
</dbReference>
<evidence type="ECO:0000259" key="7">
    <source>
        <dbReference type="Pfam" id="PF00082"/>
    </source>
</evidence>
<feature type="domain" description="Peptidase S8/S53" evidence="7">
    <location>
        <begin position="138"/>
        <end position="350"/>
    </location>
</feature>
<feature type="active site" description="Charge relay system" evidence="5">
    <location>
        <position position="179"/>
    </location>
</feature>